<dbReference type="Proteomes" id="UP000677054">
    <property type="component" value="Unassembled WGS sequence"/>
</dbReference>
<dbReference type="AlphaFoldDB" id="A0A7R9FUK3"/>
<dbReference type="EMBL" id="CAJPEV010018733">
    <property type="protein sequence ID" value="CAG0907721.1"/>
    <property type="molecule type" value="Genomic_DNA"/>
</dbReference>
<feature type="region of interest" description="Disordered" evidence="1">
    <location>
        <begin position="1"/>
        <end position="114"/>
    </location>
</feature>
<reference evidence="2" key="1">
    <citation type="submission" date="2020-11" db="EMBL/GenBank/DDBJ databases">
        <authorList>
            <person name="Tran Van P."/>
        </authorList>
    </citation>
    <scope>NUCLEOTIDE SEQUENCE</scope>
</reference>
<sequence>QNAIHRSFHHGGPASVDPGSPRSVAHGDGGRGLRRLPIPQGCRREAGVPGSVLGPDGALLLRRHPRAEIRVPPAAGPTSSQSGGRRRDLPQSAEALSVRGEGEKSLKRGDDFAT</sequence>
<proteinExistence type="predicted"/>
<evidence type="ECO:0000256" key="1">
    <source>
        <dbReference type="SAM" id="MobiDB-lite"/>
    </source>
</evidence>
<evidence type="ECO:0000313" key="2">
    <source>
        <dbReference type="EMBL" id="CAD7255167.1"/>
    </source>
</evidence>
<name>A0A7R9FUK3_9CRUS</name>
<feature type="compositionally biased region" description="Basic and acidic residues" evidence="1">
    <location>
        <begin position="100"/>
        <end position="114"/>
    </location>
</feature>
<evidence type="ECO:0000313" key="3">
    <source>
        <dbReference type="Proteomes" id="UP000677054"/>
    </source>
</evidence>
<dbReference type="EMBL" id="LR918251">
    <property type="protein sequence ID" value="CAD7255167.1"/>
    <property type="molecule type" value="Genomic_DNA"/>
</dbReference>
<feature type="non-terminal residue" evidence="2">
    <location>
        <position position="114"/>
    </location>
</feature>
<feature type="non-terminal residue" evidence="2">
    <location>
        <position position="1"/>
    </location>
</feature>
<protein>
    <submittedName>
        <fullName evidence="2">Uncharacterized protein</fullName>
    </submittedName>
</protein>
<accession>A0A7R9FUK3</accession>
<gene>
    <name evidence="2" type="ORF">DSTB1V02_LOCUS14912</name>
</gene>
<organism evidence="2">
    <name type="scientific">Darwinula stevensoni</name>
    <dbReference type="NCBI Taxonomy" id="69355"/>
    <lineage>
        <taxon>Eukaryota</taxon>
        <taxon>Metazoa</taxon>
        <taxon>Ecdysozoa</taxon>
        <taxon>Arthropoda</taxon>
        <taxon>Crustacea</taxon>
        <taxon>Oligostraca</taxon>
        <taxon>Ostracoda</taxon>
        <taxon>Podocopa</taxon>
        <taxon>Podocopida</taxon>
        <taxon>Darwinulocopina</taxon>
        <taxon>Darwinuloidea</taxon>
        <taxon>Darwinulidae</taxon>
        <taxon>Darwinula</taxon>
    </lineage>
</organism>
<keyword evidence="3" id="KW-1185">Reference proteome</keyword>